<evidence type="ECO:0000256" key="1">
    <source>
        <dbReference type="ARBA" id="ARBA00006594"/>
    </source>
</evidence>
<name>A0A7T4AZA8_9BURK</name>
<dbReference type="RefSeq" id="WP_198483317.1">
    <property type="nucleotide sequence ID" value="NZ_CP065997.1"/>
</dbReference>
<reference evidence="7 8" key="1">
    <citation type="submission" date="2020-12" db="EMBL/GenBank/DDBJ databases">
        <title>FDA dAtabase for Regulatory Grade micrObial Sequences (FDA-ARGOS): Supporting development and validation of Infectious Disease Dx tests.</title>
        <authorList>
            <person name="Sproer C."/>
            <person name="Gronow S."/>
            <person name="Severitt S."/>
            <person name="Schroder I."/>
            <person name="Tallon L."/>
            <person name="Sadzewicz L."/>
            <person name="Zhao X."/>
            <person name="Boylan J."/>
            <person name="Ott S."/>
            <person name="Bowen H."/>
            <person name="Vavikolanu K."/>
            <person name="Mehta A."/>
            <person name="Aluvathingal J."/>
            <person name="Nadendla S."/>
            <person name="Lowell S."/>
            <person name="Myers T."/>
            <person name="Yan Y."/>
            <person name="Sichtig H."/>
        </authorList>
    </citation>
    <scope>NUCLEOTIDE SEQUENCE [LARGE SCALE GENOMIC DNA]</scope>
    <source>
        <strain evidence="7 8">FDAARGOS_1050</strain>
    </source>
</reference>
<dbReference type="GO" id="GO:0009307">
    <property type="term" value="P:DNA restriction-modification system"/>
    <property type="evidence" value="ECO:0007669"/>
    <property type="project" value="InterPro"/>
</dbReference>
<dbReference type="AlphaFoldDB" id="A0A7T4AZA8"/>
<evidence type="ECO:0000256" key="4">
    <source>
        <dbReference type="ARBA" id="ARBA00022679"/>
    </source>
</evidence>
<evidence type="ECO:0000256" key="2">
    <source>
        <dbReference type="ARBA" id="ARBA00011900"/>
    </source>
</evidence>
<dbReference type="Pfam" id="PF02086">
    <property type="entry name" value="MethyltransfD12"/>
    <property type="match status" value="1"/>
</dbReference>
<dbReference type="Gene3D" id="1.10.1020.10">
    <property type="entry name" value="Adenine-specific Methyltransferase, Domain 2"/>
    <property type="match status" value="1"/>
</dbReference>
<dbReference type="GO" id="GO:1904047">
    <property type="term" value="F:S-adenosyl-L-methionine binding"/>
    <property type="evidence" value="ECO:0007669"/>
    <property type="project" value="TreeGrafter"/>
</dbReference>
<keyword evidence="4" id="KW-0808">Transferase</keyword>
<dbReference type="Proteomes" id="UP000595231">
    <property type="component" value="Chromosome"/>
</dbReference>
<dbReference type="InterPro" id="IPR029063">
    <property type="entry name" value="SAM-dependent_MTases_sf"/>
</dbReference>
<dbReference type="EMBL" id="CP065997">
    <property type="protein sequence ID" value="QQB32818.1"/>
    <property type="molecule type" value="Genomic_DNA"/>
</dbReference>
<protein>
    <recommendedName>
        <fullName evidence="2">site-specific DNA-methyltransferase (adenine-specific)</fullName>
        <ecNumber evidence="2">2.1.1.72</ecNumber>
    </recommendedName>
</protein>
<accession>A0A7T4AZA8</accession>
<proteinExistence type="inferred from homology"/>
<dbReference type="GO" id="GO:0006298">
    <property type="term" value="P:mismatch repair"/>
    <property type="evidence" value="ECO:0007669"/>
    <property type="project" value="TreeGrafter"/>
</dbReference>
<evidence type="ECO:0000313" key="7">
    <source>
        <dbReference type="EMBL" id="QQB32818.1"/>
    </source>
</evidence>
<organism evidence="7 8">
    <name type="scientific">Achromobacter deleyi</name>
    <dbReference type="NCBI Taxonomy" id="1353891"/>
    <lineage>
        <taxon>Bacteria</taxon>
        <taxon>Pseudomonadati</taxon>
        <taxon>Pseudomonadota</taxon>
        <taxon>Betaproteobacteria</taxon>
        <taxon>Burkholderiales</taxon>
        <taxon>Alcaligenaceae</taxon>
        <taxon>Achromobacter</taxon>
    </lineage>
</organism>
<dbReference type="EC" id="2.1.1.72" evidence="2"/>
<dbReference type="PANTHER" id="PTHR30481">
    <property type="entry name" value="DNA ADENINE METHYLASE"/>
    <property type="match status" value="1"/>
</dbReference>
<evidence type="ECO:0000256" key="6">
    <source>
        <dbReference type="ARBA" id="ARBA00047942"/>
    </source>
</evidence>
<evidence type="ECO:0000256" key="5">
    <source>
        <dbReference type="ARBA" id="ARBA00022691"/>
    </source>
</evidence>
<comment type="catalytic activity">
    <reaction evidence="6">
        <text>a 2'-deoxyadenosine in DNA + S-adenosyl-L-methionine = an N(6)-methyl-2'-deoxyadenosine in DNA + S-adenosyl-L-homocysteine + H(+)</text>
        <dbReference type="Rhea" id="RHEA:15197"/>
        <dbReference type="Rhea" id="RHEA-COMP:12418"/>
        <dbReference type="Rhea" id="RHEA-COMP:12419"/>
        <dbReference type="ChEBI" id="CHEBI:15378"/>
        <dbReference type="ChEBI" id="CHEBI:57856"/>
        <dbReference type="ChEBI" id="CHEBI:59789"/>
        <dbReference type="ChEBI" id="CHEBI:90615"/>
        <dbReference type="ChEBI" id="CHEBI:90616"/>
        <dbReference type="EC" id="2.1.1.72"/>
    </reaction>
</comment>
<dbReference type="PANTHER" id="PTHR30481:SF4">
    <property type="entry name" value="SITE-SPECIFIC DNA-METHYLTRANSFERASE (ADENINE-SPECIFIC)"/>
    <property type="match status" value="1"/>
</dbReference>
<dbReference type="Gene3D" id="3.40.50.150">
    <property type="entry name" value="Vaccinia Virus protein VP39"/>
    <property type="match status" value="1"/>
</dbReference>
<keyword evidence="3 7" id="KW-0489">Methyltransferase</keyword>
<gene>
    <name evidence="7" type="ORF">I6I07_19425</name>
</gene>
<dbReference type="GO" id="GO:0032259">
    <property type="term" value="P:methylation"/>
    <property type="evidence" value="ECO:0007669"/>
    <property type="project" value="UniProtKB-KW"/>
</dbReference>
<dbReference type="GO" id="GO:0009007">
    <property type="term" value="F:site-specific DNA-methyltransferase (adenine-specific) activity"/>
    <property type="evidence" value="ECO:0007669"/>
    <property type="project" value="UniProtKB-EC"/>
</dbReference>
<keyword evidence="5" id="KW-0949">S-adenosyl-L-methionine</keyword>
<comment type="similarity">
    <text evidence="1">Belongs to the N(4)/N(6)-methyltransferase family.</text>
</comment>
<dbReference type="InterPro" id="IPR012327">
    <property type="entry name" value="MeTrfase_D12"/>
</dbReference>
<dbReference type="REBASE" id="458391">
    <property type="entry name" value="M.Ade1050ORF19425P"/>
</dbReference>
<dbReference type="InterPro" id="IPR023095">
    <property type="entry name" value="Ade_MeTrfase_dom_2"/>
</dbReference>
<dbReference type="SUPFAM" id="SSF53335">
    <property type="entry name" value="S-adenosyl-L-methionine-dependent methyltransferases"/>
    <property type="match status" value="1"/>
</dbReference>
<evidence type="ECO:0000256" key="3">
    <source>
        <dbReference type="ARBA" id="ARBA00022603"/>
    </source>
</evidence>
<evidence type="ECO:0000313" key="8">
    <source>
        <dbReference type="Proteomes" id="UP000595231"/>
    </source>
</evidence>
<dbReference type="GO" id="GO:0043565">
    <property type="term" value="F:sequence-specific DNA binding"/>
    <property type="evidence" value="ECO:0007669"/>
    <property type="project" value="TreeGrafter"/>
</dbReference>
<sequence length="263" mass="30128">MAKPIIPWLGGKRRLADKILPHFPKHSCYVEPFAGGAALLFARPEPAKVEVLNDINGDLVNLYRVVQHHLEEFVRQFKWALTSRQMFKWQKETRPETLTDIQRAARFYYLMQNCFSGKLEGMSFGTATTAPPGLNLLRLEETLSAAHLRLARIYVEHLTWRDCVKRYDRPHTLFYMDPPYWDTAGYDVEFPLEEYHAIAEAMRTMRGRALVSVNDHPLMREVFAGFPARVLDIRYTVGGGRGVPRAELLIQSWPEAGEIAGGP</sequence>
<dbReference type="PRINTS" id="PR00505">
    <property type="entry name" value="D12N6MTFRASE"/>
</dbReference>